<evidence type="ECO:0000256" key="6">
    <source>
        <dbReference type="ARBA" id="ARBA00023170"/>
    </source>
</evidence>
<dbReference type="PRINTS" id="PR00237">
    <property type="entry name" value="GPCRRHODOPSN"/>
</dbReference>
<dbReference type="InterPro" id="IPR017452">
    <property type="entry name" value="GPCR_Rhodpsn_7TM"/>
</dbReference>
<dbReference type="InterPro" id="IPR050125">
    <property type="entry name" value="GPCR_opsins"/>
</dbReference>
<reference evidence="10 11" key="1">
    <citation type="submission" date="2024-02" db="EMBL/GenBank/DDBJ databases">
        <authorList>
            <person name="Daric V."/>
            <person name="Darras S."/>
        </authorList>
    </citation>
    <scope>NUCLEOTIDE SEQUENCE [LARGE SCALE GENOMIC DNA]</scope>
</reference>
<evidence type="ECO:0000256" key="1">
    <source>
        <dbReference type="ARBA" id="ARBA00004141"/>
    </source>
</evidence>
<keyword evidence="6" id="KW-0675">Receptor</keyword>
<feature type="transmembrane region" description="Helical" evidence="8">
    <location>
        <begin position="75"/>
        <end position="102"/>
    </location>
</feature>
<accession>A0ABP0FNH6</accession>
<dbReference type="SUPFAM" id="SSF81321">
    <property type="entry name" value="Family A G protein-coupled receptor-like"/>
    <property type="match status" value="1"/>
</dbReference>
<dbReference type="EMBL" id="CAWYQH010000079">
    <property type="protein sequence ID" value="CAK8681185.1"/>
    <property type="molecule type" value="Genomic_DNA"/>
</dbReference>
<dbReference type="PANTHER" id="PTHR24240">
    <property type="entry name" value="OPSIN"/>
    <property type="match status" value="1"/>
</dbReference>
<proteinExistence type="predicted"/>
<sequence length="366" mass="41608">MVFQMNSTIVTLFVSELKRFNGLYNCIKNMPKKKLALRSSMKSNTQNLRGVHVNPYVLYGDGWVPDHIEIVSRGYYTFLAVYMTVLSILSFFLNGAVIVATIKYKELRKPINYIIVNLAVADLASTLIGCTIPIFTNAVGYFYLGKHVCQFLGYTVSIFSIVGLLSISVMAFERLFGCIAFTWTWSIIWNTPPLVLWDGYVNEGVGTSCAPKWFTKVERERIYLLVYFNTCFFIPFMIIVIFYGKLIAFLRKVGGNNSLSENARSDTQATKMVMLMVAAFLICWLPYAGFAMYNVFNLDSQMDFALGSIPAYFAKSALIYNPLIYVGLNRQFRKCVIRMFGCIWKKQDDSSATWRDNSGNIQATIL</sequence>
<organism evidence="10 11">
    <name type="scientific">Clavelina lepadiformis</name>
    <name type="common">Light-bulb sea squirt</name>
    <name type="synonym">Ascidia lepadiformis</name>
    <dbReference type="NCBI Taxonomy" id="159417"/>
    <lineage>
        <taxon>Eukaryota</taxon>
        <taxon>Metazoa</taxon>
        <taxon>Chordata</taxon>
        <taxon>Tunicata</taxon>
        <taxon>Ascidiacea</taxon>
        <taxon>Aplousobranchia</taxon>
        <taxon>Clavelinidae</taxon>
        <taxon>Clavelina</taxon>
    </lineage>
</organism>
<dbReference type="Pfam" id="PF00001">
    <property type="entry name" value="7tm_1"/>
    <property type="match status" value="1"/>
</dbReference>
<keyword evidence="2 8" id="KW-0812">Transmembrane</keyword>
<evidence type="ECO:0000256" key="8">
    <source>
        <dbReference type="SAM" id="Phobius"/>
    </source>
</evidence>
<evidence type="ECO:0000256" key="2">
    <source>
        <dbReference type="ARBA" id="ARBA00022692"/>
    </source>
</evidence>
<gene>
    <name evidence="10" type="ORF">CVLEPA_LOCUS11415</name>
</gene>
<keyword evidence="3 8" id="KW-1133">Transmembrane helix</keyword>
<dbReference type="Gene3D" id="1.20.1070.10">
    <property type="entry name" value="Rhodopsin 7-helix transmembrane proteins"/>
    <property type="match status" value="1"/>
</dbReference>
<evidence type="ECO:0000313" key="11">
    <source>
        <dbReference type="Proteomes" id="UP001642483"/>
    </source>
</evidence>
<keyword evidence="5 8" id="KW-0472">Membrane</keyword>
<dbReference type="InterPro" id="IPR000276">
    <property type="entry name" value="GPCR_Rhodpsn"/>
</dbReference>
<feature type="transmembrane region" description="Helical" evidence="8">
    <location>
        <begin position="179"/>
        <end position="197"/>
    </location>
</feature>
<name>A0ABP0FNH6_CLALP</name>
<evidence type="ECO:0000256" key="4">
    <source>
        <dbReference type="ARBA" id="ARBA00023040"/>
    </source>
</evidence>
<keyword evidence="4" id="KW-0297">G-protein coupled receptor</keyword>
<evidence type="ECO:0000256" key="7">
    <source>
        <dbReference type="ARBA" id="ARBA00023224"/>
    </source>
</evidence>
<comment type="subcellular location">
    <subcellularLocation>
        <location evidence="1">Membrane</location>
        <topology evidence="1">Multi-pass membrane protein</topology>
    </subcellularLocation>
</comment>
<feature type="domain" description="G-protein coupled receptors family 1 profile" evidence="9">
    <location>
        <begin position="93"/>
        <end position="325"/>
    </location>
</feature>
<evidence type="ECO:0000256" key="3">
    <source>
        <dbReference type="ARBA" id="ARBA00022989"/>
    </source>
</evidence>
<feature type="transmembrane region" description="Helical" evidence="8">
    <location>
        <begin position="222"/>
        <end position="243"/>
    </location>
</feature>
<feature type="transmembrane region" description="Helical" evidence="8">
    <location>
        <begin position="114"/>
        <end position="139"/>
    </location>
</feature>
<dbReference type="Proteomes" id="UP001642483">
    <property type="component" value="Unassembled WGS sequence"/>
</dbReference>
<evidence type="ECO:0000259" key="9">
    <source>
        <dbReference type="PROSITE" id="PS50262"/>
    </source>
</evidence>
<feature type="transmembrane region" description="Helical" evidence="8">
    <location>
        <begin position="151"/>
        <end position="172"/>
    </location>
</feature>
<evidence type="ECO:0000313" key="10">
    <source>
        <dbReference type="EMBL" id="CAK8681185.1"/>
    </source>
</evidence>
<dbReference type="PROSITE" id="PS50262">
    <property type="entry name" value="G_PROTEIN_RECEP_F1_2"/>
    <property type="match status" value="1"/>
</dbReference>
<comment type="caution">
    <text evidence="10">The sequence shown here is derived from an EMBL/GenBank/DDBJ whole genome shotgun (WGS) entry which is preliminary data.</text>
</comment>
<keyword evidence="7" id="KW-0807">Transducer</keyword>
<keyword evidence="11" id="KW-1185">Reference proteome</keyword>
<feature type="transmembrane region" description="Helical" evidence="8">
    <location>
        <begin position="305"/>
        <end position="328"/>
    </location>
</feature>
<evidence type="ECO:0000256" key="5">
    <source>
        <dbReference type="ARBA" id="ARBA00023136"/>
    </source>
</evidence>
<feature type="transmembrane region" description="Helical" evidence="8">
    <location>
        <begin position="273"/>
        <end position="293"/>
    </location>
</feature>
<protein>
    <recommendedName>
        <fullName evidence="9">G-protein coupled receptors family 1 profile domain-containing protein</fullName>
    </recommendedName>
</protein>